<dbReference type="EMBL" id="ABXU01000030">
    <property type="protein sequence ID" value="EEB33806.1"/>
    <property type="molecule type" value="Genomic_DNA"/>
</dbReference>
<protein>
    <submittedName>
        <fullName evidence="1">Uncharacterized protein</fullName>
    </submittedName>
</protein>
<comment type="caution">
    <text evidence="1">The sequence shown here is derived from an EMBL/GenBank/DDBJ whole genome shotgun (WGS) entry which is preliminary data.</text>
</comment>
<proteinExistence type="predicted"/>
<accession>B6WTB6</accession>
<name>B6WTB6_9BACT</name>
<dbReference type="Proteomes" id="UP000003676">
    <property type="component" value="Unassembled WGS sequence"/>
</dbReference>
<organism evidence="1 2">
    <name type="scientific">Desulfovibrio piger ATCC 29098</name>
    <dbReference type="NCBI Taxonomy" id="411464"/>
    <lineage>
        <taxon>Bacteria</taxon>
        <taxon>Pseudomonadati</taxon>
        <taxon>Thermodesulfobacteriota</taxon>
        <taxon>Desulfovibrionia</taxon>
        <taxon>Desulfovibrionales</taxon>
        <taxon>Desulfovibrionaceae</taxon>
        <taxon>Desulfovibrio</taxon>
    </lineage>
</organism>
<reference evidence="1 2" key="2">
    <citation type="submission" date="2008-10" db="EMBL/GenBank/DDBJ databases">
        <authorList>
            <person name="Fulton L."/>
            <person name="Clifton S."/>
            <person name="Fulton B."/>
            <person name="Xu J."/>
            <person name="Minx P."/>
            <person name="Pepin K.H."/>
            <person name="Johnson M."/>
            <person name="Bhonagiri V."/>
            <person name="Nash W.E."/>
            <person name="Mardis E.R."/>
            <person name="Wilson R.K."/>
        </authorList>
    </citation>
    <scope>NUCLEOTIDE SEQUENCE [LARGE SCALE GENOMIC DNA]</scope>
    <source>
        <strain evidence="1 2">ATCC 29098</strain>
    </source>
</reference>
<dbReference type="HOGENOM" id="CLU_2259250_0_0_7"/>
<sequence length="103" mass="10887">MLSLGIGGSLFLETATALCVSTAQTFGKDILFITAITSATVDDMSSFVLSSSDDGKTAYFFACQINSQLCHTTSSSRPVGRHRYACVFPSGSQGRTCTWAMGP</sequence>
<gene>
    <name evidence="1" type="ORF">DESPIG_01321</name>
</gene>
<reference evidence="1 2" key="1">
    <citation type="submission" date="2008-10" db="EMBL/GenBank/DDBJ databases">
        <title>Draft genome sequence of Desulvovibrio piger (ATCC 29098).</title>
        <authorList>
            <person name="Sudarsanam P."/>
            <person name="Ley R."/>
            <person name="Guruge J."/>
            <person name="Turnbaugh P.J."/>
            <person name="Mahowald M."/>
            <person name="Liep D."/>
            <person name="Gordon J."/>
        </authorList>
    </citation>
    <scope>NUCLEOTIDE SEQUENCE [LARGE SCALE GENOMIC DNA]</scope>
    <source>
        <strain evidence="1 2">ATCC 29098</strain>
    </source>
</reference>
<dbReference type="AlphaFoldDB" id="B6WTB6"/>
<evidence type="ECO:0000313" key="1">
    <source>
        <dbReference type="EMBL" id="EEB33806.1"/>
    </source>
</evidence>
<evidence type="ECO:0000313" key="2">
    <source>
        <dbReference type="Proteomes" id="UP000003676"/>
    </source>
</evidence>